<comment type="caution">
    <text evidence="2">The sequence shown here is derived from an EMBL/GenBank/DDBJ whole genome shotgun (WGS) entry which is preliminary data.</text>
</comment>
<evidence type="ECO:0000313" key="2">
    <source>
        <dbReference type="EMBL" id="PYF01473.1"/>
    </source>
</evidence>
<name>A0A318TA58_9BRAD</name>
<dbReference type="SMART" id="SM01034">
    <property type="entry name" value="BLUF"/>
    <property type="match status" value="1"/>
</dbReference>
<dbReference type="OrthoDB" id="196105at2"/>
<dbReference type="AlphaFoldDB" id="A0A318TA58"/>
<dbReference type="Proteomes" id="UP000248148">
    <property type="component" value="Unassembled WGS sequence"/>
</dbReference>
<evidence type="ECO:0000259" key="1">
    <source>
        <dbReference type="PROSITE" id="PS50925"/>
    </source>
</evidence>
<dbReference type="GO" id="GO:0009882">
    <property type="term" value="F:blue light photoreceptor activity"/>
    <property type="evidence" value="ECO:0007669"/>
    <property type="project" value="InterPro"/>
</dbReference>
<evidence type="ECO:0000313" key="3">
    <source>
        <dbReference type="Proteomes" id="UP000248148"/>
    </source>
</evidence>
<accession>A0A318TA58</accession>
<gene>
    <name evidence="2" type="ORF">BJ122_12143</name>
</gene>
<dbReference type="GO" id="GO:0071949">
    <property type="term" value="F:FAD binding"/>
    <property type="evidence" value="ECO:0007669"/>
    <property type="project" value="InterPro"/>
</dbReference>
<dbReference type="Gene3D" id="3.30.70.100">
    <property type="match status" value="1"/>
</dbReference>
<dbReference type="SUPFAM" id="SSF54975">
    <property type="entry name" value="Acylphosphatase/BLUF domain-like"/>
    <property type="match status" value="1"/>
</dbReference>
<protein>
    <submittedName>
        <fullName evidence="2">FAD-dependent sensor of blue light</fullName>
    </submittedName>
</protein>
<dbReference type="Pfam" id="PF04940">
    <property type="entry name" value="BLUF"/>
    <property type="match status" value="1"/>
</dbReference>
<keyword evidence="3" id="KW-1185">Reference proteome</keyword>
<dbReference type="PROSITE" id="PS50925">
    <property type="entry name" value="BLUF"/>
    <property type="match status" value="1"/>
</dbReference>
<organism evidence="2 3">
    <name type="scientific">Rhodopseudomonas faecalis</name>
    <dbReference type="NCBI Taxonomy" id="99655"/>
    <lineage>
        <taxon>Bacteria</taxon>
        <taxon>Pseudomonadati</taxon>
        <taxon>Pseudomonadota</taxon>
        <taxon>Alphaproteobacteria</taxon>
        <taxon>Hyphomicrobiales</taxon>
        <taxon>Nitrobacteraceae</taxon>
        <taxon>Rhodopseudomonas</taxon>
    </lineage>
</organism>
<dbReference type="InterPro" id="IPR007024">
    <property type="entry name" value="BLUF_domain"/>
</dbReference>
<dbReference type="EMBL" id="QJTI01000021">
    <property type="protein sequence ID" value="PYF01473.1"/>
    <property type="molecule type" value="Genomic_DNA"/>
</dbReference>
<proteinExistence type="predicted"/>
<dbReference type="InterPro" id="IPR036046">
    <property type="entry name" value="Acylphosphatase-like_dom_sf"/>
</dbReference>
<dbReference type="RefSeq" id="WP_110782018.1">
    <property type="nucleotide sequence ID" value="NZ_QJTI01000021.1"/>
</dbReference>
<feature type="domain" description="BLUF" evidence="1">
    <location>
        <begin position="4"/>
        <end position="99"/>
    </location>
</feature>
<reference evidence="2 3" key="1">
    <citation type="submission" date="2018-06" db="EMBL/GenBank/DDBJ databases">
        <title>Genomic Encyclopedia of Archaeal and Bacterial Type Strains, Phase II (KMG-II): from individual species to whole genera.</title>
        <authorList>
            <person name="Goeker M."/>
        </authorList>
    </citation>
    <scope>NUCLEOTIDE SEQUENCE [LARGE SCALE GENOMIC DNA]</scope>
    <source>
        <strain evidence="2 3">JCM 11668</strain>
    </source>
</reference>
<sequence length="146" mass="16161">MSTLYRLVYLSKNRISGGAAHVAAEVQSILAAAQRNNPPLELTGALIFNAGMFAQVLEGPCSAIESTFEKIQQDPRHGDLEVLAYYQTTERAFHHWSMGYFGQSRQGQDLFGHLAKVTGFNTDGLEGTRLFEIIRDIALEEETRAA</sequence>